<dbReference type="AlphaFoldDB" id="A0A7R8Z7Y6"/>
<gene>
    <name evidence="1" type="ORF">TDIB3V08_LOCUS3998</name>
</gene>
<organism evidence="1">
    <name type="scientific">Timema douglasi</name>
    <name type="common">Walking stick</name>
    <dbReference type="NCBI Taxonomy" id="61478"/>
    <lineage>
        <taxon>Eukaryota</taxon>
        <taxon>Metazoa</taxon>
        <taxon>Ecdysozoa</taxon>
        <taxon>Arthropoda</taxon>
        <taxon>Hexapoda</taxon>
        <taxon>Insecta</taxon>
        <taxon>Pterygota</taxon>
        <taxon>Neoptera</taxon>
        <taxon>Polyneoptera</taxon>
        <taxon>Phasmatodea</taxon>
        <taxon>Timematodea</taxon>
        <taxon>Timematoidea</taxon>
        <taxon>Timematidae</taxon>
        <taxon>Timema</taxon>
    </lineage>
</organism>
<reference evidence="1" key="1">
    <citation type="submission" date="2020-11" db="EMBL/GenBank/DDBJ databases">
        <authorList>
            <person name="Tran Van P."/>
        </authorList>
    </citation>
    <scope>NUCLEOTIDE SEQUENCE</scope>
</reference>
<evidence type="ECO:0000313" key="1">
    <source>
        <dbReference type="EMBL" id="CAD7197696.1"/>
    </source>
</evidence>
<dbReference type="EMBL" id="OA565785">
    <property type="protein sequence ID" value="CAD7197696.1"/>
    <property type="molecule type" value="Genomic_DNA"/>
</dbReference>
<protein>
    <submittedName>
        <fullName evidence="1">Uncharacterized protein</fullName>
    </submittedName>
</protein>
<accession>A0A7R8Z7Y6</accession>
<sequence length="253" mass="28336">MNRKNSIVLRTQLSVRVHTIIEWKPIKVKPPPVHPTEIRTSISPSSAVELNMTSALANYATEAGSVWLAVYYFACSPRIRCKDVTKNLRELEVEEVAKERTSWRRLVRSVCGLQALWLLTRRKLSYHRCGFNPMIGTKMGTRSIFQISAMTSATFVSLSSEDIIRTKENYSKDLAGRAILGNTLSFSINIENGSSPPSMYTASYYLSGLDIPIQSITAAGEHADKTVKLFWSGLLVVLNTFESRPDLLRLGFS</sequence>
<proteinExistence type="predicted"/>
<name>A0A7R8Z7Y6_TIMDO</name>